<dbReference type="PROSITE" id="PS51819">
    <property type="entry name" value="VOC"/>
    <property type="match status" value="1"/>
</dbReference>
<dbReference type="Gene3D" id="3.30.720.120">
    <property type="match status" value="1"/>
</dbReference>
<dbReference type="Gene3D" id="3.30.720.110">
    <property type="match status" value="1"/>
</dbReference>
<dbReference type="SUPFAM" id="SSF54593">
    <property type="entry name" value="Glyoxalase/Bleomycin resistance protein/Dihydroxybiphenyl dioxygenase"/>
    <property type="match status" value="1"/>
</dbReference>
<proteinExistence type="predicted"/>
<accession>A0A5B8RF74</accession>
<feature type="domain" description="VOC" evidence="1">
    <location>
        <begin position="6"/>
        <end position="128"/>
    </location>
</feature>
<reference evidence="2" key="1">
    <citation type="submission" date="2019-06" db="EMBL/GenBank/DDBJ databases">
        <authorList>
            <person name="Murdoch R.W."/>
            <person name="Fathepure B."/>
        </authorList>
    </citation>
    <scope>NUCLEOTIDE SEQUENCE</scope>
</reference>
<gene>
    <name evidence="2" type="ORF">KBTEX_01667</name>
</gene>
<evidence type="ECO:0000259" key="1">
    <source>
        <dbReference type="PROSITE" id="PS51819"/>
    </source>
</evidence>
<sequence length="129" mass="14860">MNKDIAVTRLLPNICTHKMEETREFYRELLGFVVGFEHEGWYIQMASPEKPELQIGIMRLDHEFTPQPFQRPAQGVIISVQVEDIESTYAAVKARGFELAQDICVEEFGMKRFMVADPNGLLINMFSFS</sequence>
<dbReference type="InterPro" id="IPR029068">
    <property type="entry name" value="Glyas_Bleomycin-R_OHBP_Dase"/>
</dbReference>
<organism evidence="2">
    <name type="scientific">uncultured organism</name>
    <dbReference type="NCBI Taxonomy" id="155900"/>
    <lineage>
        <taxon>unclassified sequences</taxon>
        <taxon>environmental samples</taxon>
    </lineage>
</organism>
<dbReference type="InterPro" id="IPR004360">
    <property type="entry name" value="Glyas_Fos-R_dOase_dom"/>
</dbReference>
<dbReference type="EMBL" id="MN079099">
    <property type="protein sequence ID" value="QEA05347.1"/>
    <property type="molecule type" value="Genomic_DNA"/>
</dbReference>
<protein>
    <recommendedName>
        <fullName evidence="1">VOC domain-containing protein</fullName>
    </recommendedName>
</protein>
<dbReference type="Pfam" id="PF00903">
    <property type="entry name" value="Glyoxalase"/>
    <property type="match status" value="1"/>
</dbReference>
<evidence type="ECO:0000313" key="2">
    <source>
        <dbReference type="EMBL" id="QEA05347.1"/>
    </source>
</evidence>
<dbReference type="InterPro" id="IPR037523">
    <property type="entry name" value="VOC_core"/>
</dbReference>
<name>A0A5B8RF74_9ZZZZ</name>
<dbReference type="AlphaFoldDB" id="A0A5B8RF74"/>